<dbReference type="PANTHER" id="PTHR34222">
    <property type="entry name" value="GAG_PRE-INTEGRS DOMAIN-CONTAINING PROTEIN"/>
    <property type="match status" value="1"/>
</dbReference>
<proteinExistence type="predicted"/>
<name>A0A6A1UKW3_9ROSI</name>
<dbReference type="InterPro" id="IPR036875">
    <property type="entry name" value="Znf_CCHC_sf"/>
</dbReference>
<dbReference type="AlphaFoldDB" id="A0A6A1UKW3"/>
<accession>A0A6A1UKW3</accession>
<dbReference type="SUPFAM" id="SSF57756">
    <property type="entry name" value="Retrovirus zinc finger-like domains"/>
    <property type="match status" value="1"/>
</dbReference>
<organism evidence="2 3">
    <name type="scientific">Morella rubra</name>
    <name type="common">Chinese bayberry</name>
    <dbReference type="NCBI Taxonomy" id="262757"/>
    <lineage>
        <taxon>Eukaryota</taxon>
        <taxon>Viridiplantae</taxon>
        <taxon>Streptophyta</taxon>
        <taxon>Embryophyta</taxon>
        <taxon>Tracheophyta</taxon>
        <taxon>Spermatophyta</taxon>
        <taxon>Magnoliopsida</taxon>
        <taxon>eudicotyledons</taxon>
        <taxon>Gunneridae</taxon>
        <taxon>Pentapetalae</taxon>
        <taxon>rosids</taxon>
        <taxon>fabids</taxon>
        <taxon>Fagales</taxon>
        <taxon>Myricaceae</taxon>
        <taxon>Morella</taxon>
    </lineage>
</organism>
<evidence type="ECO:0000313" key="2">
    <source>
        <dbReference type="EMBL" id="KAB1200447.1"/>
    </source>
</evidence>
<gene>
    <name evidence="2" type="ORF">CJ030_MR0G007246</name>
</gene>
<feature type="region of interest" description="Disordered" evidence="1">
    <location>
        <begin position="1"/>
        <end position="52"/>
    </location>
</feature>
<reference evidence="2 3" key="1">
    <citation type="journal article" date="2019" name="Plant Biotechnol. J.">
        <title>The red bayberry genome and genetic basis of sex determination.</title>
        <authorList>
            <person name="Jia H.M."/>
            <person name="Jia H.J."/>
            <person name="Cai Q.L."/>
            <person name="Wang Y."/>
            <person name="Zhao H.B."/>
            <person name="Yang W.F."/>
            <person name="Wang G.Y."/>
            <person name="Li Y.H."/>
            <person name="Zhan D.L."/>
            <person name="Shen Y.T."/>
            <person name="Niu Q.F."/>
            <person name="Chang L."/>
            <person name="Qiu J."/>
            <person name="Zhao L."/>
            <person name="Xie H.B."/>
            <person name="Fu W.Y."/>
            <person name="Jin J."/>
            <person name="Li X.W."/>
            <person name="Jiao Y."/>
            <person name="Zhou C.C."/>
            <person name="Tu T."/>
            <person name="Chai C.Y."/>
            <person name="Gao J.L."/>
            <person name="Fan L.J."/>
            <person name="van de Weg E."/>
            <person name="Wang J.Y."/>
            <person name="Gao Z.S."/>
        </authorList>
    </citation>
    <scope>NUCLEOTIDE SEQUENCE [LARGE SCALE GENOMIC DNA]</scope>
    <source>
        <tissue evidence="2">Leaves</tissue>
    </source>
</reference>
<keyword evidence="3" id="KW-1185">Reference proteome</keyword>
<evidence type="ECO:0000313" key="3">
    <source>
        <dbReference type="Proteomes" id="UP000516437"/>
    </source>
</evidence>
<dbReference type="GO" id="GO:0003676">
    <property type="term" value="F:nucleic acid binding"/>
    <property type="evidence" value="ECO:0007669"/>
    <property type="project" value="InterPro"/>
</dbReference>
<dbReference type="GO" id="GO:0008270">
    <property type="term" value="F:zinc ion binding"/>
    <property type="evidence" value="ECO:0007669"/>
    <property type="project" value="InterPro"/>
</dbReference>
<dbReference type="PANTHER" id="PTHR34222:SF40">
    <property type="match status" value="1"/>
</dbReference>
<protein>
    <submittedName>
        <fullName evidence="2">Uncharacterized protein</fullName>
    </submittedName>
</protein>
<comment type="caution">
    <text evidence="2">The sequence shown here is derived from an EMBL/GenBank/DDBJ whole genome shotgun (WGS) entry which is preliminary data.</text>
</comment>
<sequence>MFAEVRREEHRRKVMLEKSTVGPNGSGAEMSALVSKGPNTSTGSGPKQSRNKHWCDHCRKFGHTKDVCWELHRKLADWKPRQGHRALGY</sequence>
<feature type="compositionally biased region" description="Polar residues" evidence="1">
    <location>
        <begin position="37"/>
        <end position="48"/>
    </location>
</feature>
<evidence type="ECO:0000256" key="1">
    <source>
        <dbReference type="SAM" id="MobiDB-lite"/>
    </source>
</evidence>
<dbReference type="OrthoDB" id="1746033at2759"/>
<dbReference type="EMBL" id="RXIC02000162">
    <property type="protein sequence ID" value="KAB1200447.1"/>
    <property type="molecule type" value="Genomic_DNA"/>
</dbReference>
<dbReference type="Proteomes" id="UP000516437">
    <property type="component" value="Unassembled WGS sequence"/>
</dbReference>